<evidence type="ECO:0000256" key="2">
    <source>
        <dbReference type="ARBA" id="ARBA00004651"/>
    </source>
</evidence>
<evidence type="ECO:0000259" key="10">
    <source>
        <dbReference type="Pfam" id="PF00361"/>
    </source>
</evidence>
<comment type="function">
    <text evidence="1">NDH-1 shuttles electrons from NADH, via FMN and iron-sulfur (Fe-S) centers, to quinones in the respiratory chain. The immediate electron acceptor for the enzyme in this species is believed to be ubiquinone. Couples the redox reaction to proton translocation (for every two electrons transferred, four hydrogen ions are translocated across the cytoplasmic membrane), and thus conserves the redox energy in a proton gradient.</text>
</comment>
<keyword evidence="11" id="KW-0456">Lyase</keyword>
<feature type="transmembrane region" description="Helical" evidence="9">
    <location>
        <begin position="291"/>
        <end position="311"/>
    </location>
</feature>
<accession>A0A1H3D6C6</accession>
<keyword evidence="12" id="KW-1185">Reference proteome</keyword>
<dbReference type="Proteomes" id="UP000198539">
    <property type="component" value="Unassembled WGS sequence"/>
</dbReference>
<feature type="transmembrane region" description="Helical" evidence="9">
    <location>
        <begin position="492"/>
        <end position="509"/>
    </location>
</feature>
<dbReference type="STRING" id="564137.SAMN04488238_11212"/>
<reference evidence="11 12" key="1">
    <citation type="submission" date="2016-10" db="EMBL/GenBank/DDBJ databases">
        <authorList>
            <person name="de Groot N.N."/>
        </authorList>
    </citation>
    <scope>NUCLEOTIDE SEQUENCE [LARGE SCALE GENOMIC DNA]</scope>
    <source>
        <strain evidence="11 12">CGMCC 1.8894</strain>
    </source>
</reference>
<dbReference type="PANTHER" id="PTHR42682:SF4">
    <property type="entry name" value="NADH-UBIQUINONE_PLASTOQUINONE"/>
    <property type="match status" value="1"/>
</dbReference>
<protein>
    <submittedName>
        <fullName evidence="11">Formate hydrogenlyase subunit 3/Multisubunit Na+/H+ antiporter, MnhD subunit</fullName>
    </submittedName>
</protein>
<feature type="transmembrane region" description="Helical" evidence="9">
    <location>
        <begin position="6"/>
        <end position="27"/>
    </location>
</feature>
<feature type="transmembrane region" description="Helical" evidence="9">
    <location>
        <begin position="134"/>
        <end position="154"/>
    </location>
</feature>
<dbReference type="Pfam" id="PF00361">
    <property type="entry name" value="Proton_antipo_M"/>
    <property type="match status" value="1"/>
</dbReference>
<comment type="subcellular location">
    <subcellularLocation>
        <location evidence="2">Cell membrane</location>
        <topology evidence="2">Multi-pass membrane protein</topology>
    </subcellularLocation>
    <subcellularLocation>
        <location evidence="8">Membrane</location>
        <topology evidence="8">Multi-pass membrane protein</topology>
    </subcellularLocation>
</comment>
<evidence type="ECO:0000256" key="3">
    <source>
        <dbReference type="ARBA" id="ARBA00022475"/>
    </source>
</evidence>
<evidence type="ECO:0000256" key="6">
    <source>
        <dbReference type="ARBA" id="ARBA00023002"/>
    </source>
</evidence>
<keyword evidence="5 9" id="KW-1133">Transmembrane helix</keyword>
<keyword evidence="3" id="KW-1003">Cell membrane</keyword>
<dbReference type="EMBL" id="FNOM01000012">
    <property type="protein sequence ID" value="SDX61927.1"/>
    <property type="molecule type" value="Genomic_DNA"/>
</dbReference>
<feature type="transmembrane region" description="Helical" evidence="9">
    <location>
        <begin position="106"/>
        <end position="127"/>
    </location>
</feature>
<evidence type="ECO:0000256" key="7">
    <source>
        <dbReference type="ARBA" id="ARBA00023136"/>
    </source>
</evidence>
<feature type="transmembrane region" description="Helical" evidence="9">
    <location>
        <begin position="379"/>
        <end position="398"/>
    </location>
</feature>
<sequence length="598" mass="61000">MSVPFTGSLVLFAVLLWPLLVALVPLVPRWRAGALWVLPLAPLPALILALADGIATVTGAGTTAATSATSAPGTATLDGAQGAGVVHDLLLPNLVLGVELVPVPHAGLWLGMTAMVWAVAGWHAALTMKQGAQAGIFAGFWCLTLAGNLGVYLAGDVMTFYLAFAAVSLAAWFLVVHDRSRAALRAGRVYIALAITGEAALLTGLMIGAAGSEDLRIASVRDALGTDPLGPLALGLMIVAFGIKAGMLPLHIWLPVAHPAAPVPGSAVLSGAMVKAGLIGMLLFIPAASDWNTVLIGLGFAGAFGAALWGLTSRNPKAVLAYSTISQMGLLLVFVGAGSRGAGSEGVAFYALHHGLAKGALFLSVGLMMLAATAAQRRVVLGAAALMALSVAGLPLTGGALAKLAGKNALADGLADGLALAVTLSGITTTLVLGWFMLRLAEVRAKPGPAVRWPALLAGVGLLAALALALPWALWDSAVPLPGDYPLRRANIIDALWPVLAGLALLALLRRLPLPDLPPGDALHLLPGRAGMAAALTALQSGVRQGLMPKIPWPHKRAALRALLRCKRAEERLSRWPAIGPMLMGAALGLAALIALAP</sequence>
<dbReference type="PANTHER" id="PTHR42682">
    <property type="entry name" value="HYDROGENASE-4 COMPONENT F"/>
    <property type="match status" value="1"/>
</dbReference>
<dbReference type="AlphaFoldDB" id="A0A1H3D6C6"/>
<evidence type="ECO:0000256" key="4">
    <source>
        <dbReference type="ARBA" id="ARBA00022692"/>
    </source>
</evidence>
<name>A0A1H3D6C6_9RHOB</name>
<feature type="transmembrane region" description="Helical" evidence="9">
    <location>
        <begin position="349"/>
        <end position="372"/>
    </location>
</feature>
<feature type="transmembrane region" description="Helical" evidence="9">
    <location>
        <begin position="160"/>
        <end position="177"/>
    </location>
</feature>
<feature type="transmembrane region" description="Helical" evidence="9">
    <location>
        <begin position="576"/>
        <end position="597"/>
    </location>
</feature>
<dbReference type="RefSeq" id="WP_092891676.1">
    <property type="nucleotide sequence ID" value="NZ_CP061498.1"/>
</dbReference>
<keyword evidence="7 9" id="KW-0472">Membrane</keyword>
<evidence type="ECO:0000313" key="12">
    <source>
        <dbReference type="Proteomes" id="UP000198539"/>
    </source>
</evidence>
<dbReference type="InterPro" id="IPR052175">
    <property type="entry name" value="ComplexI-like_HydComp"/>
</dbReference>
<dbReference type="OrthoDB" id="9768329at2"/>
<feature type="transmembrane region" description="Helical" evidence="9">
    <location>
        <begin position="418"/>
        <end position="438"/>
    </location>
</feature>
<feature type="transmembrane region" description="Helical" evidence="9">
    <location>
        <begin position="318"/>
        <end position="337"/>
    </location>
</feature>
<dbReference type="GO" id="GO:0016491">
    <property type="term" value="F:oxidoreductase activity"/>
    <property type="evidence" value="ECO:0007669"/>
    <property type="project" value="UniProtKB-KW"/>
</dbReference>
<keyword evidence="4 8" id="KW-0812">Transmembrane</keyword>
<feature type="transmembrane region" description="Helical" evidence="9">
    <location>
        <begin position="189"/>
        <end position="212"/>
    </location>
</feature>
<evidence type="ECO:0000256" key="1">
    <source>
        <dbReference type="ARBA" id="ARBA00002378"/>
    </source>
</evidence>
<feature type="transmembrane region" description="Helical" evidence="9">
    <location>
        <begin position="266"/>
        <end position="285"/>
    </location>
</feature>
<feature type="transmembrane region" description="Helical" evidence="9">
    <location>
        <begin position="232"/>
        <end position="254"/>
    </location>
</feature>
<evidence type="ECO:0000256" key="8">
    <source>
        <dbReference type="RuleBase" id="RU000320"/>
    </source>
</evidence>
<evidence type="ECO:0000313" key="11">
    <source>
        <dbReference type="EMBL" id="SDX61927.1"/>
    </source>
</evidence>
<evidence type="ECO:0000256" key="5">
    <source>
        <dbReference type="ARBA" id="ARBA00022989"/>
    </source>
</evidence>
<feature type="domain" description="NADH:quinone oxidoreductase/Mrp antiporter transmembrane" evidence="10">
    <location>
        <begin position="154"/>
        <end position="411"/>
    </location>
</feature>
<dbReference type="InterPro" id="IPR001750">
    <property type="entry name" value="ND/Mrp_TM"/>
</dbReference>
<keyword evidence="6" id="KW-0560">Oxidoreductase</keyword>
<gene>
    <name evidence="11" type="ORF">SAMN04488238_11212</name>
</gene>
<dbReference type="GO" id="GO:0016829">
    <property type="term" value="F:lyase activity"/>
    <property type="evidence" value="ECO:0007669"/>
    <property type="project" value="UniProtKB-KW"/>
</dbReference>
<feature type="transmembrane region" description="Helical" evidence="9">
    <location>
        <begin position="34"/>
        <end position="51"/>
    </location>
</feature>
<proteinExistence type="predicted"/>
<organism evidence="11 12">
    <name type="scientific">Roseicitreum antarcticum</name>
    <dbReference type="NCBI Taxonomy" id="564137"/>
    <lineage>
        <taxon>Bacteria</taxon>
        <taxon>Pseudomonadati</taxon>
        <taxon>Pseudomonadota</taxon>
        <taxon>Alphaproteobacteria</taxon>
        <taxon>Rhodobacterales</taxon>
        <taxon>Paracoccaceae</taxon>
        <taxon>Roseicitreum</taxon>
    </lineage>
</organism>
<dbReference type="GO" id="GO:0005886">
    <property type="term" value="C:plasma membrane"/>
    <property type="evidence" value="ECO:0007669"/>
    <property type="project" value="UniProtKB-SubCell"/>
</dbReference>
<feature type="transmembrane region" description="Helical" evidence="9">
    <location>
        <begin position="450"/>
        <end position="472"/>
    </location>
</feature>
<evidence type="ECO:0000256" key="9">
    <source>
        <dbReference type="SAM" id="Phobius"/>
    </source>
</evidence>